<comment type="caution">
    <text evidence="2">The sequence shown here is derived from an EMBL/GenBank/DDBJ whole genome shotgun (WGS) entry which is preliminary data.</text>
</comment>
<evidence type="ECO:0008006" key="4">
    <source>
        <dbReference type="Google" id="ProtNLM"/>
    </source>
</evidence>
<accession>A0ABS9U6I7</accession>
<protein>
    <recommendedName>
        <fullName evidence="4">Sodium:proton antiporter</fullName>
    </recommendedName>
</protein>
<feature type="transmembrane region" description="Helical" evidence="1">
    <location>
        <begin position="35"/>
        <end position="62"/>
    </location>
</feature>
<proteinExistence type="predicted"/>
<keyword evidence="1" id="KW-0812">Transmembrane</keyword>
<evidence type="ECO:0000256" key="1">
    <source>
        <dbReference type="SAM" id="Phobius"/>
    </source>
</evidence>
<keyword evidence="1" id="KW-1133">Transmembrane helix</keyword>
<reference evidence="2 3" key="1">
    <citation type="submission" date="2022-03" db="EMBL/GenBank/DDBJ databases">
        <title>Sinomonas sp. isolated from a soil.</title>
        <authorList>
            <person name="Han J."/>
            <person name="Kim D.-U."/>
        </authorList>
    </citation>
    <scope>NUCLEOTIDE SEQUENCE [LARGE SCALE GENOMIC DNA]</scope>
    <source>
        <strain evidence="2 3">5-5</strain>
    </source>
</reference>
<dbReference type="EMBL" id="JAKZBV010000001">
    <property type="protein sequence ID" value="MCH6472295.1"/>
    <property type="molecule type" value="Genomic_DNA"/>
</dbReference>
<keyword evidence="3" id="KW-1185">Reference proteome</keyword>
<keyword evidence="1" id="KW-0472">Membrane</keyword>
<organism evidence="2 3">
    <name type="scientific">Sinomonas terrae</name>
    <dbReference type="NCBI Taxonomy" id="2908838"/>
    <lineage>
        <taxon>Bacteria</taxon>
        <taxon>Bacillati</taxon>
        <taxon>Actinomycetota</taxon>
        <taxon>Actinomycetes</taxon>
        <taxon>Micrococcales</taxon>
        <taxon>Micrococcaceae</taxon>
        <taxon>Sinomonas</taxon>
    </lineage>
</organism>
<feature type="transmembrane region" description="Helical" evidence="1">
    <location>
        <begin position="83"/>
        <end position="102"/>
    </location>
</feature>
<gene>
    <name evidence="2" type="ORF">L0M17_20400</name>
</gene>
<dbReference type="RefSeq" id="WP_241056191.1">
    <property type="nucleotide sequence ID" value="NZ_JAKZBV010000001.1"/>
</dbReference>
<sequence length="182" mass="19272">MGWTESLRGYFGLPGARGVTGALTELVLWWAGGTLFWLATASTLTVIETLVAAAVALAAAVLARLARRAIPFAARPRLAWLRWAALVPVSAVADAVRLVPWLRGRQPEDLVEEHLPGSTGEAETGLRAGGIVALSATPGTVVVDSDTRTGTIRMHSLVNGWPHLDEVVAGSADSAHRRSEHE</sequence>
<dbReference type="Proteomes" id="UP001202922">
    <property type="component" value="Unassembled WGS sequence"/>
</dbReference>
<evidence type="ECO:0000313" key="2">
    <source>
        <dbReference type="EMBL" id="MCH6472295.1"/>
    </source>
</evidence>
<name>A0ABS9U6I7_9MICC</name>
<evidence type="ECO:0000313" key="3">
    <source>
        <dbReference type="Proteomes" id="UP001202922"/>
    </source>
</evidence>